<evidence type="ECO:0000313" key="1">
    <source>
        <dbReference type="EMBL" id="KAK7086453.1"/>
    </source>
</evidence>
<organism evidence="1 2">
    <name type="scientific">Halocaridina rubra</name>
    <name type="common">Hawaiian red shrimp</name>
    <dbReference type="NCBI Taxonomy" id="373956"/>
    <lineage>
        <taxon>Eukaryota</taxon>
        <taxon>Metazoa</taxon>
        <taxon>Ecdysozoa</taxon>
        <taxon>Arthropoda</taxon>
        <taxon>Crustacea</taxon>
        <taxon>Multicrustacea</taxon>
        <taxon>Malacostraca</taxon>
        <taxon>Eumalacostraca</taxon>
        <taxon>Eucarida</taxon>
        <taxon>Decapoda</taxon>
        <taxon>Pleocyemata</taxon>
        <taxon>Caridea</taxon>
        <taxon>Atyoidea</taxon>
        <taxon>Atyidae</taxon>
        <taxon>Halocaridina</taxon>
    </lineage>
</organism>
<protein>
    <submittedName>
        <fullName evidence="1">Uncharacterized protein</fullName>
    </submittedName>
</protein>
<dbReference type="Proteomes" id="UP001381693">
    <property type="component" value="Unassembled WGS sequence"/>
</dbReference>
<sequence>MEKANQKRLSWLKHLEGNDDRIAVHIYKKVTKIIPLPLHAVILEDPNADFSLGSD</sequence>
<reference evidence="1 2" key="1">
    <citation type="submission" date="2023-11" db="EMBL/GenBank/DDBJ databases">
        <title>Halocaridina rubra genome assembly.</title>
        <authorList>
            <person name="Smith C."/>
        </authorList>
    </citation>
    <scope>NUCLEOTIDE SEQUENCE [LARGE SCALE GENOMIC DNA]</scope>
    <source>
        <strain evidence="1">EP-1</strain>
        <tissue evidence="1">Whole</tissue>
    </source>
</reference>
<proteinExistence type="predicted"/>
<dbReference type="EMBL" id="JAXCGZ010000183">
    <property type="protein sequence ID" value="KAK7086453.1"/>
    <property type="molecule type" value="Genomic_DNA"/>
</dbReference>
<dbReference type="AlphaFoldDB" id="A0AAN9AGG8"/>
<evidence type="ECO:0000313" key="2">
    <source>
        <dbReference type="Proteomes" id="UP001381693"/>
    </source>
</evidence>
<comment type="caution">
    <text evidence="1">The sequence shown here is derived from an EMBL/GenBank/DDBJ whole genome shotgun (WGS) entry which is preliminary data.</text>
</comment>
<keyword evidence="2" id="KW-1185">Reference proteome</keyword>
<accession>A0AAN9AGG8</accession>
<name>A0AAN9AGG8_HALRR</name>
<gene>
    <name evidence="1" type="ORF">SK128_004220</name>
</gene>